<dbReference type="EMBL" id="MEYH01000015">
    <property type="protein sequence ID" value="OGD17177.1"/>
    <property type="molecule type" value="Genomic_DNA"/>
</dbReference>
<sequence length="267" mass="32320">MPRYPRKYSKTGIYHIMLRGNERKDIFIDKQDKKKFIKTVIQKKADEAFKLYAYCIMDNHVHLVIKEQKEPIPRIVKKITTSFAYYFNNKYKRVGHLFQDRYKSETIEDEPYLLSVIRYIHNNPEKAEITKKEKYKWSSYPNYIEILRKTIELPEIKEILEIFSLDTKKALKEFINYSNKHEEKNFLEMKKIIESEINEENVEEYIDEYLKSRSLKKENLKKRENVEERENLVQQLLRKSNFSRRKIAILIGVNREAVRKVSKEPSP</sequence>
<dbReference type="InterPro" id="IPR002686">
    <property type="entry name" value="Transposase_17"/>
</dbReference>
<dbReference type="Proteomes" id="UP000177701">
    <property type="component" value="Unassembled WGS sequence"/>
</dbReference>
<protein>
    <recommendedName>
        <fullName evidence="1">Transposase IS200-like domain-containing protein</fullName>
    </recommendedName>
</protein>
<proteinExistence type="predicted"/>
<dbReference type="SMART" id="SM01321">
    <property type="entry name" value="Y1_Tnp"/>
    <property type="match status" value="1"/>
</dbReference>
<feature type="domain" description="Transposase IS200-like" evidence="1">
    <location>
        <begin position="9"/>
        <end position="123"/>
    </location>
</feature>
<evidence type="ECO:0000259" key="1">
    <source>
        <dbReference type="SMART" id="SM01321"/>
    </source>
</evidence>
<dbReference type="PANTHER" id="PTHR34322:SF2">
    <property type="entry name" value="TRANSPOSASE IS200-LIKE DOMAIN-CONTAINING PROTEIN"/>
    <property type="match status" value="1"/>
</dbReference>
<evidence type="ECO:0000313" key="2">
    <source>
        <dbReference type="EMBL" id="OGD17177.1"/>
    </source>
</evidence>
<dbReference type="GO" id="GO:0006313">
    <property type="term" value="P:DNA transposition"/>
    <property type="evidence" value="ECO:0007669"/>
    <property type="project" value="InterPro"/>
</dbReference>
<dbReference type="InterPro" id="IPR036515">
    <property type="entry name" value="Transposase_17_sf"/>
</dbReference>
<dbReference type="AlphaFoldDB" id="A0A1F5AGX9"/>
<comment type="caution">
    <text evidence="2">The sequence shown here is derived from an EMBL/GenBank/DDBJ whole genome shotgun (WGS) entry which is preliminary data.</text>
</comment>
<gene>
    <name evidence="2" type="ORF">A2V47_03570</name>
</gene>
<organism evidence="2 3">
    <name type="scientific">Candidatus Sediminicultor quintus</name>
    <dbReference type="NCBI Taxonomy" id="1797291"/>
    <lineage>
        <taxon>Bacteria</taxon>
        <taxon>Pseudomonadati</taxon>
        <taxon>Atribacterota</taxon>
        <taxon>Candidatus Phoenicimicrobiia</taxon>
        <taxon>Candidatus Pheonicimicrobiales</taxon>
        <taxon>Candidatus Phoenicimicrobiaceae</taxon>
        <taxon>Candidatus Sediminicultor</taxon>
    </lineage>
</organism>
<dbReference type="PANTHER" id="PTHR34322">
    <property type="entry name" value="TRANSPOSASE, Y1_TNP DOMAIN-CONTAINING"/>
    <property type="match status" value="1"/>
</dbReference>
<evidence type="ECO:0000313" key="3">
    <source>
        <dbReference type="Proteomes" id="UP000177701"/>
    </source>
</evidence>
<dbReference type="SUPFAM" id="SSF143422">
    <property type="entry name" value="Transposase IS200-like"/>
    <property type="match status" value="1"/>
</dbReference>
<accession>A0A1F5AGX9</accession>
<reference evidence="2 3" key="1">
    <citation type="journal article" date="2016" name="Nat. Commun.">
        <title>Thousands of microbial genomes shed light on interconnected biogeochemical processes in an aquifer system.</title>
        <authorList>
            <person name="Anantharaman K."/>
            <person name="Brown C.T."/>
            <person name="Hug L.A."/>
            <person name="Sharon I."/>
            <person name="Castelle C.J."/>
            <person name="Probst A.J."/>
            <person name="Thomas B.C."/>
            <person name="Singh A."/>
            <person name="Wilkins M.J."/>
            <person name="Karaoz U."/>
            <person name="Brodie E.L."/>
            <person name="Williams K.H."/>
            <person name="Hubbard S.S."/>
            <person name="Banfield J.F."/>
        </authorList>
    </citation>
    <scope>NUCLEOTIDE SEQUENCE [LARGE SCALE GENOMIC DNA]</scope>
</reference>
<dbReference type="Gene3D" id="3.30.70.1290">
    <property type="entry name" value="Transposase IS200-like"/>
    <property type="match status" value="1"/>
</dbReference>
<dbReference type="Pfam" id="PF01797">
    <property type="entry name" value="Y1_Tnp"/>
    <property type="match status" value="1"/>
</dbReference>
<dbReference type="STRING" id="1797291.A2V47_03570"/>
<dbReference type="GO" id="GO:0003677">
    <property type="term" value="F:DNA binding"/>
    <property type="evidence" value="ECO:0007669"/>
    <property type="project" value="InterPro"/>
</dbReference>
<name>A0A1F5AGX9_9BACT</name>
<dbReference type="GO" id="GO:0004803">
    <property type="term" value="F:transposase activity"/>
    <property type="evidence" value="ECO:0007669"/>
    <property type="project" value="InterPro"/>
</dbReference>